<gene>
    <name evidence="1" type="ORF">N8I77_003780</name>
</gene>
<keyword evidence="2" id="KW-1185">Reference proteome</keyword>
<accession>A0AAD9SJM5</accession>
<protein>
    <submittedName>
        <fullName evidence="1">Uncharacterized protein</fullName>
    </submittedName>
</protein>
<name>A0AAD9SJM5_PHOAM</name>
<sequence length="207" mass="22857">MSNLFQALGIYSRRLSACVSTKTFPRGPIKLRPSDTKFLQSRVPFIEALILNEFASAIPATLKSSTVSRAADIVEHHSLPLQNSVTGRECSVRAVAQTEGGSLRFFVSEKGLSTTPWIHLTESLMKLCDICDPTNIHLLHILLTEPSDKEVEIAFSKRGLNVEVPEKAHACGKEFLFCLFGLSEVTKKLISGISLLTELRQIMISKT</sequence>
<dbReference type="Proteomes" id="UP001265746">
    <property type="component" value="Unassembled WGS sequence"/>
</dbReference>
<proteinExistence type="predicted"/>
<organism evidence="1 2">
    <name type="scientific">Phomopsis amygdali</name>
    <name type="common">Fusicoccum amygdali</name>
    <dbReference type="NCBI Taxonomy" id="1214568"/>
    <lineage>
        <taxon>Eukaryota</taxon>
        <taxon>Fungi</taxon>
        <taxon>Dikarya</taxon>
        <taxon>Ascomycota</taxon>
        <taxon>Pezizomycotina</taxon>
        <taxon>Sordariomycetes</taxon>
        <taxon>Sordariomycetidae</taxon>
        <taxon>Diaporthales</taxon>
        <taxon>Diaporthaceae</taxon>
        <taxon>Diaporthe</taxon>
    </lineage>
</organism>
<dbReference type="EMBL" id="JAUJFL010000002">
    <property type="protein sequence ID" value="KAK2610337.1"/>
    <property type="molecule type" value="Genomic_DNA"/>
</dbReference>
<reference evidence="1" key="1">
    <citation type="submission" date="2023-06" db="EMBL/GenBank/DDBJ databases">
        <authorList>
            <person name="Noh H."/>
        </authorList>
    </citation>
    <scope>NUCLEOTIDE SEQUENCE</scope>
    <source>
        <strain evidence="1">DUCC20226</strain>
    </source>
</reference>
<dbReference type="AlphaFoldDB" id="A0AAD9SJM5"/>
<comment type="caution">
    <text evidence="1">The sequence shown here is derived from an EMBL/GenBank/DDBJ whole genome shotgun (WGS) entry which is preliminary data.</text>
</comment>
<evidence type="ECO:0000313" key="2">
    <source>
        <dbReference type="Proteomes" id="UP001265746"/>
    </source>
</evidence>
<evidence type="ECO:0000313" key="1">
    <source>
        <dbReference type="EMBL" id="KAK2610337.1"/>
    </source>
</evidence>